<reference evidence="10" key="2">
    <citation type="submission" date="2012-03" db="EMBL/GenBank/DDBJ databases">
        <title>The complete genome sequence of the pioneer microbe on fresh volcanic deposit, Leptospirillum ferrooxidans strain C2-3.</title>
        <authorList>
            <person name="Fujimura R."/>
            <person name="Sato Y."/>
            <person name="Nishizawa T."/>
            <person name="Nanba K."/>
            <person name="Oshima K."/>
            <person name="Hattori M."/>
            <person name="Kamijo T."/>
            <person name="Ohta H."/>
        </authorList>
    </citation>
    <scope>NUCLEOTIDE SEQUENCE [LARGE SCALE GENOMIC DNA]</scope>
    <source>
        <strain evidence="10">C2-3</strain>
    </source>
</reference>
<dbReference type="KEGG" id="lfc:LFE_0490"/>
<evidence type="ECO:0000256" key="5">
    <source>
        <dbReference type="ARBA" id="ARBA00023002"/>
    </source>
</evidence>
<dbReference type="RefSeq" id="WP_014448701.1">
    <property type="nucleotide sequence ID" value="NC_017094.1"/>
</dbReference>
<dbReference type="Gene3D" id="3.90.180.10">
    <property type="entry name" value="Medium-chain alcohol dehydrogenases, catalytic domain"/>
    <property type="match status" value="1"/>
</dbReference>
<evidence type="ECO:0000256" key="1">
    <source>
        <dbReference type="ARBA" id="ARBA00001947"/>
    </source>
</evidence>
<dbReference type="Gene3D" id="3.40.50.720">
    <property type="entry name" value="NAD(P)-binding Rossmann-like Domain"/>
    <property type="match status" value="1"/>
</dbReference>
<keyword evidence="6" id="KW-0520">NAD</keyword>
<evidence type="ECO:0000259" key="8">
    <source>
        <dbReference type="SMART" id="SM00829"/>
    </source>
</evidence>
<dbReference type="GO" id="GO:0005737">
    <property type="term" value="C:cytoplasm"/>
    <property type="evidence" value="ECO:0007669"/>
    <property type="project" value="TreeGrafter"/>
</dbReference>
<keyword evidence="10" id="KW-1185">Reference proteome</keyword>
<organism evidence="9 10">
    <name type="scientific">Leptospirillum ferrooxidans (strain C2-3)</name>
    <dbReference type="NCBI Taxonomy" id="1162668"/>
    <lineage>
        <taxon>Bacteria</taxon>
        <taxon>Pseudomonadati</taxon>
        <taxon>Nitrospirota</taxon>
        <taxon>Nitrospiria</taxon>
        <taxon>Nitrospirales</taxon>
        <taxon>Nitrospiraceae</taxon>
        <taxon>Leptospirillum</taxon>
    </lineage>
</organism>
<dbReference type="PANTHER" id="PTHR42940:SF7">
    <property type="entry name" value="ALCOHOL DEHYDROGENASE-LIKE N-TERMINAL DOMAIN-CONTAINING PROTEIN"/>
    <property type="match status" value="1"/>
</dbReference>
<dbReference type="SUPFAM" id="SSF50129">
    <property type="entry name" value="GroES-like"/>
    <property type="match status" value="1"/>
</dbReference>
<dbReference type="Pfam" id="PF08240">
    <property type="entry name" value="ADH_N"/>
    <property type="match status" value="1"/>
</dbReference>
<keyword evidence="5" id="KW-0560">Oxidoreductase</keyword>
<comment type="similarity">
    <text evidence="2 7">Belongs to the zinc-containing alcohol dehydrogenase family.</text>
</comment>
<protein>
    <submittedName>
        <fullName evidence="9">Putative alcohol dehydrogenase</fullName>
    </submittedName>
</protein>
<accession>I0ILQ9</accession>
<dbReference type="AlphaFoldDB" id="I0ILQ9"/>
<dbReference type="InterPro" id="IPR020843">
    <property type="entry name" value="ER"/>
</dbReference>
<dbReference type="EMBL" id="AP012342">
    <property type="protein sequence ID" value="BAM06208.1"/>
    <property type="molecule type" value="Genomic_DNA"/>
</dbReference>
<dbReference type="PROSITE" id="PS00059">
    <property type="entry name" value="ADH_ZINC"/>
    <property type="match status" value="1"/>
</dbReference>
<keyword evidence="4 7" id="KW-0862">Zinc</keyword>
<evidence type="ECO:0000256" key="7">
    <source>
        <dbReference type="RuleBase" id="RU361277"/>
    </source>
</evidence>
<dbReference type="GO" id="GO:0008270">
    <property type="term" value="F:zinc ion binding"/>
    <property type="evidence" value="ECO:0007669"/>
    <property type="project" value="InterPro"/>
</dbReference>
<dbReference type="InterPro" id="IPR013154">
    <property type="entry name" value="ADH-like_N"/>
</dbReference>
<dbReference type="InterPro" id="IPR002328">
    <property type="entry name" value="ADH_Zn_CS"/>
</dbReference>
<dbReference type="SUPFAM" id="SSF51735">
    <property type="entry name" value="NAD(P)-binding Rossmann-fold domains"/>
    <property type="match status" value="1"/>
</dbReference>
<dbReference type="InterPro" id="IPR013149">
    <property type="entry name" value="ADH-like_C"/>
</dbReference>
<dbReference type="HOGENOM" id="CLU_026673_20_1_0"/>
<dbReference type="InterPro" id="IPR011032">
    <property type="entry name" value="GroES-like_sf"/>
</dbReference>
<evidence type="ECO:0000313" key="10">
    <source>
        <dbReference type="Proteomes" id="UP000007382"/>
    </source>
</evidence>
<comment type="cofactor">
    <cofactor evidence="1 7">
        <name>Zn(2+)</name>
        <dbReference type="ChEBI" id="CHEBI:29105"/>
    </cofactor>
</comment>
<dbReference type="Pfam" id="PF00107">
    <property type="entry name" value="ADH_zinc_N"/>
    <property type="match status" value="1"/>
</dbReference>
<dbReference type="Proteomes" id="UP000007382">
    <property type="component" value="Chromosome"/>
</dbReference>
<evidence type="ECO:0000313" key="9">
    <source>
        <dbReference type="EMBL" id="BAM06208.1"/>
    </source>
</evidence>
<dbReference type="PANTHER" id="PTHR42940">
    <property type="entry name" value="ALCOHOL DEHYDROGENASE 1-RELATED"/>
    <property type="match status" value="1"/>
</dbReference>
<gene>
    <name evidence="9" type="ordered locus">LFE_0490</name>
</gene>
<reference evidence="9 10" key="1">
    <citation type="journal article" date="2012" name="J. Bacteriol.">
        <title>Complete Genome Sequence of Leptospirillum ferrooxidans Strain C2-3, Isolated from a Fresh Volcanic Ash Deposit on the Island of Miyake, Japan.</title>
        <authorList>
            <person name="Fujimura R."/>
            <person name="Sato Y."/>
            <person name="Nishizawa T."/>
            <person name="Oshima K."/>
            <person name="Kim S.-W."/>
            <person name="Hattori M."/>
            <person name="Kamijo T."/>
            <person name="Ohta H."/>
        </authorList>
    </citation>
    <scope>NUCLEOTIDE SEQUENCE [LARGE SCALE GENOMIC DNA]</scope>
    <source>
        <strain evidence="9 10">C2-3</strain>
    </source>
</reference>
<proteinExistence type="inferred from homology"/>
<name>I0ILQ9_LEPFC</name>
<dbReference type="OrthoDB" id="9774952at2"/>
<evidence type="ECO:0000256" key="2">
    <source>
        <dbReference type="ARBA" id="ARBA00008072"/>
    </source>
</evidence>
<evidence type="ECO:0000256" key="4">
    <source>
        <dbReference type="ARBA" id="ARBA00022833"/>
    </source>
</evidence>
<dbReference type="GO" id="GO:0004022">
    <property type="term" value="F:alcohol dehydrogenase (NAD+) activity"/>
    <property type="evidence" value="ECO:0007669"/>
    <property type="project" value="TreeGrafter"/>
</dbReference>
<dbReference type="InterPro" id="IPR036291">
    <property type="entry name" value="NAD(P)-bd_dom_sf"/>
</dbReference>
<dbReference type="FunFam" id="3.40.50.720:FF:000039">
    <property type="entry name" value="Alcohol dehydrogenase AdhP"/>
    <property type="match status" value="1"/>
</dbReference>
<dbReference type="PATRIC" id="fig|1162668.3.peg.578"/>
<dbReference type="SMART" id="SM00829">
    <property type="entry name" value="PKS_ER"/>
    <property type="match status" value="1"/>
</dbReference>
<dbReference type="STRING" id="1162668.LFE_0490"/>
<feature type="domain" description="Enoyl reductase (ER)" evidence="8">
    <location>
        <begin position="10"/>
        <end position="332"/>
    </location>
</feature>
<keyword evidence="3 7" id="KW-0479">Metal-binding</keyword>
<dbReference type="CDD" id="cd08296">
    <property type="entry name" value="CAD_like"/>
    <property type="match status" value="1"/>
</dbReference>
<evidence type="ECO:0000256" key="3">
    <source>
        <dbReference type="ARBA" id="ARBA00022723"/>
    </source>
</evidence>
<dbReference type="eggNOG" id="COG1064">
    <property type="taxonomic scope" value="Bacteria"/>
</dbReference>
<sequence>MRSVQVSQPGMPFLVSNTDRPAPGKKQVLIRVSACGICHSDVFVRDGLFPGLSYPRVPGHEVVGVIEKTGEAVLAWKVGDIVGVGWHGGHCFECDSCRKGDFILCEHSRVTGISFDGGYAEYMVSPEEALARVPDGMAKELAAPLLCAGVTTFNALRHSGAVAGDLVAISGIGGLGHLGIQFASKMGLHTVALSSGKEKEALARSLGAHDYIDLSSGDAVTALNKMGGAKVILVTAPNSELASRLVDGLSPNGNMVLVGVDANPLSVSPLQLIGGRKRISGWPSGDAKDSEETLRFAHQAGVRPMVETYPLEEAEKAYQVMISNKARFRVVLTL</sequence>
<evidence type="ECO:0000256" key="6">
    <source>
        <dbReference type="ARBA" id="ARBA00023027"/>
    </source>
</evidence>